<dbReference type="Proteomes" id="UP000182059">
    <property type="component" value="Unassembled WGS sequence"/>
</dbReference>
<name>A0A1J5GGY6_9BACT</name>
<comment type="caution">
    <text evidence="2">The sequence shown here is derived from an EMBL/GenBank/DDBJ whole genome shotgun (WGS) entry which is preliminary data.</text>
</comment>
<evidence type="ECO:0000313" key="2">
    <source>
        <dbReference type="EMBL" id="OIP66344.1"/>
    </source>
</evidence>
<proteinExistence type="predicted"/>
<accession>A0A1J5GGY6</accession>
<evidence type="ECO:0000259" key="1">
    <source>
        <dbReference type="Pfam" id="PF10648"/>
    </source>
</evidence>
<reference evidence="2 3" key="1">
    <citation type="journal article" date="2016" name="Environ. Microbiol.">
        <title>Genomic resolution of a cold subsurface aquifer community provides metabolic insights for novel microbes adapted to high CO concentrations.</title>
        <authorList>
            <person name="Probst A.J."/>
            <person name="Castelle C.J."/>
            <person name="Singh A."/>
            <person name="Brown C.T."/>
            <person name="Anantharaman K."/>
            <person name="Sharon I."/>
            <person name="Hug L.A."/>
            <person name="Burstein D."/>
            <person name="Emerson J.B."/>
            <person name="Thomas B.C."/>
            <person name="Banfield J.F."/>
        </authorList>
    </citation>
    <scope>NUCLEOTIDE SEQUENCE [LARGE SCALE GENOMIC DNA]</scope>
    <source>
        <strain evidence="2">CG2_30_43_9</strain>
    </source>
</reference>
<gene>
    <name evidence="2" type="ORF">AUK15_00530</name>
</gene>
<dbReference type="AlphaFoldDB" id="A0A1J5GGY6"/>
<evidence type="ECO:0000313" key="3">
    <source>
        <dbReference type="Proteomes" id="UP000182059"/>
    </source>
</evidence>
<feature type="domain" description="Bacterial spore germination immunoglobulin-like" evidence="1">
    <location>
        <begin position="74"/>
        <end position="146"/>
    </location>
</feature>
<sequence>MNKKYFIIFATIIILGFGVTWRVTNNSVPIVVTNFEECVTTGSPVMESYPRQCRYDAQTFVEGIGNELEKFDIIRISNPRPNQVIKSPLTITGEARGQWFFEASFPVVLTNWDGLIIAQGIAQAKSEWMTTDFVPFEATLTFTVDKNVYSNRGAIILRKDNPSGLPENDDALEIPIVYKDVVAKNYK</sequence>
<protein>
    <recommendedName>
        <fullName evidence="1">Bacterial spore germination immunoglobulin-like domain-containing protein</fullName>
    </recommendedName>
</protein>
<organism evidence="2 3">
    <name type="scientific">Candidatus Nomurabacteria bacterium CG2_30_43_9</name>
    <dbReference type="NCBI Taxonomy" id="1805283"/>
    <lineage>
        <taxon>Bacteria</taxon>
        <taxon>Candidatus Nomuraibacteriota</taxon>
    </lineage>
</organism>
<dbReference type="EMBL" id="MNYX01000012">
    <property type="protein sequence ID" value="OIP66344.1"/>
    <property type="molecule type" value="Genomic_DNA"/>
</dbReference>
<dbReference type="Pfam" id="PF10648">
    <property type="entry name" value="Gmad2"/>
    <property type="match status" value="1"/>
</dbReference>
<dbReference type="InterPro" id="IPR018911">
    <property type="entry name" value="Gmad2_Ig-like_dom"/>
</dbReference>